<evidence type="ECO:0000313" key="5">
    <source>
        <dbReference type="EMBL" id="PEG34995.1"/>
    </source>
</evidence>
<dbReference type="Gene3D" id="3.30.70.1230">
    <property type="entry name" value="Nucleotide cyclase"/>
    <property type="match status" value="1"/>
</dbReference>
<dbReference type="InterPro" id="IPR029787">
    <property type="entry name" value="Nucleotide_cyclase"/>
</dbReference>
<dbReference type="GO" id="GO:0035556">
    <property type="term" value="P:intracellular signal transduction"/>
    <property type="evidence" value="ECO:0007669"/>
    <property type="project" value="InterPro"/>
</dbReference>
<dbReference type="SUPFAM" id="SSF52540">
    <property type="entry name" value="P-loop containing nucleoside triphosphate hydrolases"/>
    <property type="match status" value="1"/>
</dbReference>
<keyword evidence="2" id="KW-0067">ATP-binding</keyword>
<dbReference type="GO" id="GO:0005524">
    <property type="term" value="F:ATP binding"/>
    <property type="evidence" value="ECO:0007669"/>
    <property type="project" value="UniProtKB-KW"/>
</dbReference>
<dbReference type="PANTHER" id="PTHR16305:SF28">
    <property type="entry name" value="GUANYLATE CYCLASE DOMAIN-CONTAINING PROTEIN"/>
    <property type="match status" value="1"/>
</dbReference>
<dbReference type="GO" id="GO:0005737">
    <property type="term" value="C:cytoplasm"/>
    <property type="evidence" value="ECO:0007669"/>
    <property type="project" value="TreeGrafter"/>
</dbReference>
<evidence type="ECO:0000259" key="3">
    <source>
        <dbReference type="PROSITE" id="PS50125"/>
    </source>
</evidence>
<dbReference type="Pfam" id="PF13191">
    <property type="entry name" value="AAA_16"/>
    <property type="match status" value="1"/>
</dbReference>
<protein>
    <submittedName>
        <fullName evidence="5">Cyclase</fullName>
    </submittedName>
</protein>
<dbReference type="Proteomes" id="UP000220914">
    <property type="component" value="Unassembled WGS sequence"/>
</dbReference>
<dbReference type="InterPro" id="IPR027417">
    <property type="entry name" value="P-loop_NTPase"/>
</dbReference>
<feature type="domain" description="Guanylate cyclase" evidence="3">
    <location>
        <begin position="39"/>
        <end position="170"/>
    </location>
</feature>
<dbReference type="SMART" id="SM00044">
    <property type="entry name" value="CYCc"/>
    <property type="match status" value="1"/>
</dbReference>
<dbReference type="GO" id="GO:0009190">
    <property type="term" value="P:cyclic nucleotide biosynthetic process"/>
    <property type="evidence" value="ECO:0007669"/>
    <property type="project" value="InterPro"/>
</dbReference>
<reference evidence="5 6" key="1">
    <citation type="submission" date="2017-10" db="EMBL/GenBank/DDBJ databases">
        <title>The new phylogeny of genus Mycobacterium.</title>
        <authorList>
            <person name="Tortoli E."/>
            <person name="Trovato A."/>
            <person name="Cirillo D.M."/>
        </authorList>
    </citation>
    <scope>NUCLEOTIDE SEQUENCE [LARGE SCALE GENOMIC DNA]</scope>
    <source>
        <strain evidence="5 6">CCUG37673</strain>
    </source>
</reference>
<dbReference type="Pfam" id="PF00211">
    <property type="entry name" value="Guanylate_cyc"/>
    <property type="match status" value="1"/>
</dbReference>
<dbReference type="RefSeq" id="WP_097942435.1">
    <property type="nucleotide sequence ID" value="NZ_PDCP01000052.1"/>
</dbReference>
<dbReference type="PANTHER" id="PTHR16305">
    <property type="entry name" value="TESTICULAR SOLUBLE ADENYLYL CYCLASE"/>
    <property type="match status" value="1"/>
</dbReference>
<reference evidence="4 7" key="2">
    <citation type="journal article" date="2019" name="Emerg. Microbes Infect.">
        <title>Comprehensive subspecies identification of 175 nontuberculous mycobacteria species based on 7547 genomic profiles.</title>
        <authorList>
            <person name="Matsumoto Y."/>
            <person name="Kinjo T."/>
            <person name="Motooka D."/>
            <person name="Nabeya D."/>
            <person name="Jung N."/>
            <person name="Uechi K."/>
            <person name="Horii T."/>
            <person name="Iida T."/>
            <person name="Fujita J."/>
            <person name="Nakamura S."/>
        </authorList>
    </citation>
    <scope>NUCLEOTIDE SEQUENCE [LARGE SCALE GENOMIC DNA]</scope>
    <source>
        <strain evidence="4 7">JCM 6377</strain>
    </source>
</reference>
<organism evidence="5 6">
    <name type="scientific">Mycolicibacterium agri</name>
    <name type="common">Mycobacterium agri</name>
    <dbReference type="NCBI Taxonomy" id="36811"/>
    <lineage>
        <taxon>Bacteria</taxon>
        <taxon>Bacillati</taxon>
        <taxon>Actinomycetota</taxon>
        <taxon>Actinomycetes</taxon>
        <taxon>Mycobacteriales</taxon>
        <taxon>Mycobacteriaceae</taxon>
        <taxon>Mycolicibacterium</taxon>
    </lineage>
</organism>
<dbReference type="GO" id="GO:0004016">
    <property type="term" value="F:adenylate cyclase activity"/>
    <property type="evidence" value="ECO:0007669"/>
    <property type="project" value="UniProtKB-ARBA"/>
</dbReference>
<gene>
    <name evidence="5" type="ORF">CQY20_23235</name>
    <name evidence="4" type="ORF">MAGR_55130</name>
</gene>
<dbReference type="Gene3D" id="3.40.50.300">
    <property type="entry name" value="P-loop containing nucleotide triphosphate hydrolases"/>
    <property type="match status" value="1"/>
</dbReference>
<dbReference type="InterPro" id="IPR001054">
    <property type="entry name" value="A/G_cyclase"/>
</dbReference>
<name>A0A2A7MTE3_MYCAG</name>
<dbReference type="Proteomes" id="UP000465302">
    <property type="component" value="Unassembled WGS sequence"/>
</dbReference>
<keyword evidence="6" id="KW-1185">Reference proteome</keyword>
<accession>A0A2A7MTE3</accession>
<evidence type="ECO:0000313" key="6">
    <source>
        <dbReference type="Proteomes" id="UP000220914"/>
    </source>
</evidence>
<comment type="caution">
    <text evidence="5">The sequence shown here is derived from an EMBL/GenBank/DDBJ whole genome shotgun (WGS) entry which is preliminary data.</text>
</comment>
<evidence type="ECO:0000313" key="4">
    <source>
        <dbReference type="EMBL" id="GFG54072.1"/>
    </source>
</evidence>
<dbReference type="CDD" id="cd07302">
    <property type="entry name" value="CHD"/>
    <property type="match status" value="1"/>
</dbReference>
<evidence type="ECO:0000256" key="1">
    <source>
        <dbReference type="ARBA" id="ARBA00022741"/>
    </source>
</evidence>
<proteinExistence type="predicted"/>
<dbReference type="AlphaFoldDB" id="A0A2A7MTE3"/>
<dbReference type="PROSITE" id="PS50125">
    <property type="entry name" value="GUANYLATE_CYCLASE_2"/>
    <property type="match status" value="1"/>
</dbReference>
<dbReference type="EMBL" id="PDCP01000052">
    <property type="protein sequence ID" value="PEG34995.1"/>
    <property type="molecule type" value="Genomic_DNA"/>
</dbReference>
<dbReference type="OrthoDB" id="5476461at2"/>
<dbReference type="InterPro" id="IPR041664">
    <property type="entry name" value="AAA_16"/>
</dbReference>
<evidence type="ECO:0000256" key="2">
    <source>
        <dbReference type="ARBA" id="ARBA00022840"/>
    </source>
</evidence>
<dbReference type="EMBL" id="BLKS01000001">
    <property type="protein sequence ID" value="GFG54072.1"/>
    <property type="molecule type" value="Genomic_DNA"/>
</dbReference>
<reference evidence="4" key="3">
    <citation type="submission" date="2020-02" db="EMBL/GenBank/DDBJ databases">
        <authorList>
            <person name="Matsumoto Y."/>
            <person name="Motooka D."/>
            <person name="Nakamura S."/>
        </authorList>
    </citation>
    <scope>NUCLEOTIDE SEQUENCE</scope>
    <source>
        <strain evidence="4">JCM 6377</strain>
    </source>
</reference>
<keyword evidence="1" id="KW-0547">Nucleotide-binding</keyword>
<dbReference type="SUPFAM" id="SSF55073">
    <property type="entry name" value="Nucleotide cyclase"/>
    <property type="match status" value="1"/>
</dbReference>
<evidence type="ECO:0000313" key="7">
    <source>
        <dbReference type="Proteomes" id="UP000465302"/>
    </source>
</evidence>
<sequence>MGISCGVCSADLRDGARFCDNCGSPVATADRQAEYKQVTVLFADVVHSMDIAAAVGAERLREIMGEVFRRSSVIVQRYGGTVDKFTGDGIMAVFGAPVALEDHALRACRAALDIQADATDLATDVKQRDSIDLRLRIGLNSGEVITGDIGSGPLAYTAVGEQVGMAQRMESVAPPGGVMLSESTARLVEPTAELSEPELVHIKGSADPVPARRLMSMAAGRQINRAEPTFVGREWEFGALKGMLERMVNGVGCVVGIVGPPGIGKSRIVREITMLAEEKGVDVGTTICESHTADVPFHAGAGLLRSSVGVTGMDDAAARRQIRARFADAADDDLALLDDLLGIGDPDVALPQIDPDARRRRLAATVKAAVLARSTPVVYVIEDAHWIDEISESMLAELLEVAPRTRSMVIVTYRPEYEGALAHAPRSQTIALDPLDESQMRRLSTELLGEDNSVAGLTELITERAAGNPFFAEEIVRDLSERDVLIGGRGCYLCAEPIADVHVPSTLQAVIAARIDRLRPGAKRTLNAAAVIGSRFTPELLAALGVEAVVDDLVRAELIEQTAFGPRSEYAFRHPLVRAVAYESQLKSDRAQLHRRVADALDQSDQNAALIAEHHEAAGELRKAYEWHMRAGAWLLNRDHASAQLSWERALLAADALPADDGDVLGMRIAPRSLLCSNAFRRFHSDMSVRFEELRGLCTSADDKASLAIGMTGLVMEHIIRGRLREASQLASENMALIESIADPGLTVALSFASSAAKFQVGEFDDLLRWAQAAIDLAGRTESDDSIILGTPLAMYIAFRGVAGWQIGRPGWREDLEQALALSSAADAVTRSAVLAYSCLAIPAGALIADDETVAEIDRTLQAAELAAEDIALVLIRMTMGFMLVERRGRDVDRGYQMLAELCEICLKERYTMNIVPALNLYAAQQVILKSGDIDKAISHARSACTDVFDSANFANAHTGTAIVVEALLTRGSEPDLAEAELAIERLAYLAPCQQWAIRDVFVLRLSALVARARGDNAAYREFRDRYRAMAAEYGYEGHMRSAAELA</sequence>